<name>A0A0U1L5B6_9FIRM</name>
<dbReference type="Pfam" id="PF13439">
    <property type="entry name" value="Glyco_transf_4"/>
    <property type="match status" value="1"/>
</dbReference>
<keyword evidence="4" id="KW-1185">Reference proteome</keyword>
<dbReference type="Proteomes" id="UP000049855">
    <property type="component" value="Unassembled WGS sequence"/>
</dbReference>
<dbReference type="AlphaFoldDB" id="A0A0U1L5B6"/>
<accession>A0A0U1L5B6</accession>
<evidence type="ECO:0000259" key="1">
    <source>
        <dbReference type="Pfam" id="PF00534"/>
    </source>
</evidence>
<feature type="domain" description="Glycosyltransferase subfamily 4-like N-terminal" evidence="2">
    <location>
        <begin position="17"/>
        <end position="188"/>
    </location>
</feature>
<feature type="domain" description="Glycosyl transferase family 1" evidence="1">
    <location>
        <begin position="198"/>
        <end position="348"/>
    </location>
</feature>
<dbReference type="EC" id="2.4.1.-" evidence="3"/>
<evidence type="ECO:0000313" key="3">
    <source>
        <dbReference type="EMBL" id="CQR74881.1"/>
    </source>
</evidence>
<proteinExistence type="predicted"/>
<evidence type="ECO:0000259" key="2">
    <source>
        <dbReference type="Pfam" id="PF13439"/>
    </source>
</evidence>
<dbReference type="CDD" id="cd03801">
    <property type="entry name" value="GT4_PimA-like"/>
    <property type="match status" value="1"/>
</dbReference>
<dbReference type="EMBL" id="CTRP01000015">
    <property type="protein sequence ID" value="CQR74881.1"/>
    <property type="molecule type" value="Genomic_DNA"/>
</dbReference>
<dbReference type="SUPFAM" id="SSF53756">
    <property type="entry name" value="UDP-Glycosyltransferase/glycogen phosphorylase"/>
    <property type="match status" value="1"/>
</dbReference>
<organism evidence="3 4">
    <name type="scientific">Sporomusa ovata</name>
    <dbReference type="NCBI Taxonomy" id="2378"/>
    <lineage>
        <taxon>Bacteria</taxon>
        <taxon>Bacillati</taxon>
        <taxon>Bacillota</taxon>
        <taxon>Negativicutes</taxon>
        <taxon>Selenomonadales</taxon>
        <taxon>Sporomusaceae</taxon>
        <taxon>Sporomusa</taxon>
    </lineage>
</organism>
<dbReference type="PANTHER" id="PTHR45947:SF3">
    <property type="entry name" value="SULFOQUINOVOSYL TRANSFERASE SQD2"/>
    <property type="match status" value="1"/>
</dbReference>
<dbReference type="Gene3D" id="3.40.50.2000">
    <property type="entry name" value="Glycogen Phosphorylase B"/>
    <property type="match status" value="2"/>
</dbReference>
<protein>
    <submittedName>
        <fullName evidence="3">Glycosyltransferase</fullName>
        <ecNumber evidence="3">2.4.1.-</ecNumber>
    </submittedName>
</protein>
<evidence type="ECO:0000313" key="4">
    <source>
        <dbReference type="Proteomes" id="UP000049855"/>
    </source>
</evidence>
<keyword evidence="3" id="KW-0808">Transferase</keyword>
<dbReference type="RefSeq" id="WP_021166701.1">
    <property type="nucleotide sequence ID" value="NZ_CTRP01000015.1"/>
</dbReference>
<dbReference type="InterPro" id="IPR028098">
    <property type="entry name" value="Glyco_trans_4-like_N"/>
</dbReference>
<dbReference type="InterPro" id="IPR001296">
    <property type="entry name" value="Glyco_trans_1"/>
</dbReference>
<dbReference type="Pfam" id="PF00534">
    <property type="entry name" value="Glycos_transf_1"/>
    <property type="match status" value="1"/>
</dbReference>
<keyword evidence="3" id="KW-0328">Glycosyltransferase</keyword>
<sequence>MKRVTILSSADPRQKRGLQVVALTHAKSLRKYGLETVLFCPGTQYESFELEGVPVYTFAFQRRSSSLLNFVTMMDNCWRGWKRHFGKQEPDILHGHDYMAYYFLSKYLSKKVNKIFTVHDPMIYHHKMLGRLPQGSSLKERMMTHIENSVYARSSKIHCISEYTRIRIANKEALAPKLKIVFDWIDVDKFVLPVNKTQARLKFGFGSNDFVIYTLRGLQARMGIGNLIQGFKLIKDSIPGAKLIIGGKGALRNELEELVRCLDISDSVTFLGYVPEDEVVPRYQAADVVIMPSIDGEGFGLPVLESMACGTPVLATPACALPEVLSGKRERLFSGIFPENIAAGIMSFYQHWQANGSDANVERQYVLDHFAEDKLIKLILDDYGG</sequence>
<reference evidence="4" key="1">
    <citation type="submission" date="2015-03" db="EMBL/GenBank/DDBJ databases">
        <authorList>
            <person name="Nijsse Bart"/>
        </authorList>
    </citation>
    <scope>NUCLEOTIDE SEQUENCE [LARGE SCALE GENOMIC DNA]</scope>
</reference>
<dbReference type="PANTHER" id="PTHR45947">
    <property type="entry name" value="SULFOQUINOVOSYL TRANSFERASE SQD2"/>
    <property type="match status" value="1"/>
</dbReference>
<gene>
    <name evidence="3" type="ORF">SpAn4DRAFT_4238</name>
</gene>
<dbReference type="GO" id="GO:0016757">
    <property type="term" value="F:glycosyltransferase activity"/>
    <property type="evidence" value="ECO:0007669"/>
    <property type="project" value="UniProtKB-KW"/>
</dbReference>
<dbReference type="InterPro" id="IPR050194">
    <property type="entry name" value="Glycosyltransferase_grp1"/>
</dbReference>